<reference evidence="1 2" key="1">
    <citation type="submission" date="2018-01" db="EMBL/GenBank/DDBJ databases">
        <title>Successful Treatment of Persistent Burkholderia cepacia Bacteremia with Ceftazidime-Avibactam.</title>
        <authorList>
            <person name="Tamma P."/>
            <person name="Fan Y."/>
            <person name="Bergman Y."/>
            <person name="Sick-Samuels A."/>
            <person name="Hsu A."/>
            <person name="Timp W."/>
            <person name="Simner P."/>
        </authorList>
    </citation>
    <scope>NUCLEOTIDE SEQUENCE [LARGE SCALE GENOMIC DNA]</scope>
    <source>
        <strain evidence="1 2">170816</strain>
    </source>
</reference>
<name>A0A2S5DMB1_9BURK</name>
<accession>A0A2S5DMB1</accession>
<proteinExistence type="predicted"/>
<gene>
    <name evidence="1" type="ORF">C3743_40285</name>
</gene>
<comment type="caution">
    <text evidence="1">The sequence shown here is derived from an EMBL/GenBank/DDBJ whole genome shotgun (WGS) entry which is preliminary data.</text>
</comment>
<dbReference type="Proteomes" id="UP000238655">
    <property type="component" value="Unassembled WGS sequence"/>
</dbReference>
<organism evidence="1 2">
    <name type="scientific">Burkholderia contaminans</name>
    <dbReference type="NCBI Taxonomy" id="488447"/>
    <lineage>
        <taxon>Bacteria</taxon>
        <taxon>Pseudomonadati</taxon>
        <taxon>Pseudomonadota</taxon>
        <taxon>Betaproteobacteria</taxon>
        <taxon>Burkholderiales</taxon>
        <taxon>Burkholderiaceae</taxon>
        <taxon>Burkholderia</taxon>
        <taxon>Burkholderia cepacia complex</taxon>
    </lineage>
</organism>
<dbReference type="EMBL" id="PQVP01000006">
    <property type="protein sequence ID" value="POZ80218.1"/>
    <property type="molecule type" value="Genomic_DNA"/>
</dbReference>
<evidence type="ECO:0008006" key="3">
    <source>
        <dbReference type="Google" id="ProtNLM"/>
    </source>
</evidence>
<evidence type="ECO:0000313" key="1">
    <source>
        <dbReference type="EMBL" id="POZ80218.1"/>
    </source>
</evidence>
<sequence length="136" mass="15119">MNVGLAYHMALEALRQGRATDTDMNHLALALNMAMALCELGRGADELSRVHEAQDALVRCEPYSRTVGHWIVNGDTYKLLCDVLGLHDQQLAQAKQKEIREACKYVNRQRHAGNVIRLEEVAGHDREAGIERGSAV</sequence>
<dbReference type="AlphaFoldDB" id="A0A2S5DMB1"/>
<evidence type="ECO:0000313" key="2">
    <source>
        <dbReference type="Proteomes" id="UP000238655"/>
    </source>
</evidence>
<protein>
    <recommendedName>
        <fullName evidence="3">Fis family transcriptional regulator</fullName>
    </recommendedName>
</protein>